<dbReference type="EMBL" id="CP002394">
    <property type="protein sequence ID" value="ADU29066.1"/>
    <property type="molecule type" value="Genomic_DNA"/>
</dbReference>
<evidence type="ECO:0000259" key="1">
    <source>
        <dbReference type="PROSITE" id="PS51186"/>
    </source>
</evidence>
<dbReference type="STRING" id="649639.Bcell_0785"/>
<accession>E6U062</accession>
<evidence type="ECO:0000313" key="3">
    <source>
        <dbReference type="Proteomes" id="UP000001401"/>
    </source>
</evidence>
<proteinExistence type="predicted"/>
<dbReference type="InterPro" id="IPR025559">
    <property type="entry name" value="Eis_dom"/>
</dbReference>
<dbReference type="Proteomes" id="UP000001401">
    <property type="component" value="Chromosome"/>
</dbReference>
<dbReference type="SUPFAM" id="SSF55729">
    <property type="entry name" value="Acyl-CoA N-acyltransferases (Nat)"/>
    <property type="match status" value="1"/>
</dbReference>
<keyword evidence="3" id="KW-1185">Reference proteome</keyword>
<dbReference type="InterPro" id="IPR041380">
    <property type="entry name" value="Acetyltransf_17"/>
</dbReference>
<keyword evidence="2" id="KW-0808">Transferase</keyword>
<gene>
    <name evidence="2" type="ordered locus">Bcell_0785</name>
</gene>
<dbReference type="Gene3D" id="3.40.630.30">
    <property type="match status" value="2"/>
</dbReference>
<dbReference type="PANTHER" id="PTHR37817">
    <property type="entry name" value="N-ACETYLTRANSFERASE EIS"/>
    <property type="match status" value="1"/>
</dbReference>
<dbReference type="InterPro" id="IPR000182">
    <property type="entry name" value="GNAT_dom"/>
</dbReference>
<reference evidence="2 3" key="1">
    <citation type="submission" date="2010-12" db="EMBL/GenBank/DDBJ databases">
        <title>Complete sequence of Bacillus cellulosilyticus DSM 2522.</title>
        <authorList>
            <consortium name="US DOE Joint Genome Institute"/>
            <person name="Lucas S."/>
            <person name="Copeland A."/>
            <person name="Lapidus A."/>
            <person name="Cheng J.-F."/>
            <person name="Bruce D."/>
            <person name="Goodwin L."/>
            <person name="Pitluck S."/>
            <person name="Chertkov O."/>
            <person name="Detter J.C."/>
            <person name="Han C."/>
            <person name="Tapia R."/>
            <person name="Land M."/>
            <person name="Hauser L."/>
            <person name="Jeffries C."/>
            <person name="Kyrpides N."/>
            <person name="Ivanova N."/>
            <person name="Mikhailova N."/>
            <person name="Brumm P."/>
            <person name="Mead D."/>
            <person name="Woyke T."/>
        </authorList>
    </citation>
    <scope>NUCLEOTIDE SEQUENCE [LARGE SCALE GENOMIC DNA]</scope>
    <source>
        <strain evidence="3">ATCC 21833 / DSM 2522 / FERM P-1141 / JCM 9156 / N-4</strain>
    </source>
</reference>
<dbReference type="RefSeq" id="WP_013487407.1">
    <property type="nucleotide sequence ID" value="NC_014829.1"/>
</dbReference>
<dbReference type="HOGENOM" id="CLU_050659_1_1_9"/>
<dbReference type="GO" id="GO:0030649">
    <property type="term" value="P:aminoglycoside antibiotic catabolic process"/>
    <property type="evidence" value="ECO:0007669"/>
    <property type="project" value="TreeGrafter"/>
</dbReference>
<dbReference type="Pfam" id="PF13530">
    <property type="entry name" value="SCP2_2"/>
    <property type="match status" value="1"/>
</dbReference>
<dbReference type="Pfam" id="PF17668">
    <property type="entry name" value="Acetyltransf_17"/>
    <property type="match status" value="1"/>
</dbReference>
<organism evidence="2 3">
    <name type="scientific">Evansella cellulosilytica (strain ATCC 21833 / DSM 2522 / FERM P-1141 / JCM 9156 / N-4)</name>
    <name type="common">Bacillus cellulosilyticus</name>
    <dbReference type="NCBI Taxonomy" id="649639"/>
    <lineage>
        <taxon>Bacteria</taxon>
        <taxon>Bacillati</taxon>
        <taxon>Bacillota</taxon>
        <taxon>Bacilli</taxon>
        <taxon>Bacillales</taxon>
        <taxon>Bacillaceae</taxon>
        <taxon>Evansella</taxon>
    </lineage>
</organism>
<dbReference type="CDD" id="cd04301">
    <property type="entry name" value="NAT_SF"/>
    <property type="match status" value="1"/>
</dbReference>
<protein>
    <submittedName>
        <fullName evidence="2">GCN5-related N-acetyltransferase</fullName>
    </submittedName>
</protein>
<dbReference type="PROSITE" id="PS51186">
    <property type="entry name" value="GNAT"/>
    <property type="match status" value="1"/>
</dbReference>
<name>E6U062_EVAC2</name>
<dbReference type="InterPro" id="IPR036527">
    <property type="entry name" value="SCP2_sterol-bd_dom_sf"/>
</dbReference>
<feature type="domain" description="N-acetyltransferase" evidence="1">
    <location>
        <begin position="1"/>
        <end position="143"/>
    </location>
</feature>
<dbReference type="Pfam" id="PF13527">
    <property type="entry name" value="Acetyltransf_9"/>
    <property type="match status" value="1"/>
</dbReference>
<dbReference type="Gene3D" id="3.30.1050.10">
    <property type="entry name" value="SCP2 sterol-binding domain"/>
    <property type="match status" value="1"/>
</dbReference>
<dbReference type="SUPFAM" id="SSF55718">
    <property type="entry name" value="SCP-like"/>
    <property type="match status" value="1"/>
</dbReference>
<dbReference type="InterPro" id="IPR051554">
    <property type="entry name" value="Acetyltransferase_Eis"/>
</dbReference>
<dbReference type="KEGG" id="bco:Bcell_0785"/>
<dbReference type="AlphaFoldDB" id="E6U062"/>
<dbReference type="eggNOG" id="COG4552">
    <property type="taxonomic scope" value="Bacteria"/>
</dbReference>
<sequence>MTIRKLKNTEADLSIKMSEYAFQYTLSNTELEEERELIQANNTWVVEENDVVVSKATILPLHTYIHGIAMPMGGISGVATWPEYRRKGYVKKLLFHSLKEMKDNGQLLSFLYPASIPFYRQFGWELFSDTQTVTLTREQLPIIRDVKGVVRRVEKDYSVIHHVYHTWAKKYNGTLVRTEDWWKTFILRSKKHTLAVYYNTSCEVKGYMLYHVKNETMTIEEIIWINSEARDGLFSFIANHDSMIKQVKITTTADGGIPFVLPDPKVERELRSYFMARIVDVKSFLKAYPFEKNENIEPLIFHVSDEFCPWNDGTYFIKHEDDTQVVTFHPTKKNTGSTCQHAPKKGLSLSIQALSTLLMGYKTATLLYHEGFIDGKQEEIAQLENCIKTQPSFIYDFF</sequence>
<dbReference type="PANTHER" id="PTHR37817:SF1">
    <property type="entry name" value="N-ACETYLTRANSFERASE EIS"/>
    <property type="match status" value="1"/>
</dbReference>
<dbReference type="GO" id="GO:0034069">
    <property type="term" value="F:aminoglycoside N-acetyltransferase activity"/>
    <property type="evidence" value="ECO:0007669"/>
    <property type="project" value="TreeGrafter"/>
</dbReference>
<evidence type="ECO:0000313" key="2">
    <source>
        <dbReference type="EMBL" id="ADU29066.1"/>
    </source>
</evidence>
<dbReference type="InterPro" id="IPR016181">
    <property type="entry name" value="Acyl_CoA_acyltransferase"/>
</dbReference>